<dbReference type="GO" id="GO:0032956">
    <property type="term" value="P:regulation of actin cytoskeleton organization"/>
    <property type="evidence" value="ECO:0007669"/>
    <property type="project" value="TreeGrafter"/>
</dbReference>
<dbReference type="InterPro" id="IPR001005">
    <property type="entry name" value="SANT/Myb"/>
</dbReference>
<keyword evidence="6" id="KW-1185">Reference proteome</keyword>
<organism evidence="5 6">
    <name type="scientific">Lecanosticta acicola</name>
    <dbReference type="NCBI Taxonomy" id="111012"/>
    <lineage>
        <taxon>Eukaryota</taxon>
        <taxon>Fungi</taxon>
        <taxon>Dikarya</taxon>
        <taxon>Ascomycota</taxon>
        <taxon>Pezizomycotina</taxon>
        <taxon>Dothideomycetes</taxon>
        <taxon>Dothideomycetidae</taxon>
        <taxon>Mycosphaerellales</taxon>
        <taxon>Mycosphaerellaceae</taxon>
        <taxon>Lecanosticta</taxon>
    </lineage>
</organism>
<dbReference type="EMBL" id="CAVMBE010000034">
    <property type="protein sequence ID" value="CAK4029907.1"/>
    <property type="molecule type" value="Genomic_DNA"/>
</dbReference>
<dbReference type="PANTHER" id="PTHR19842:SF2">
    <property type="entry name" value="WD REPEAT PROTEIN (AFU_ORTHOLOGUE AFUA_5G04300)"/>
    <property type="match status" value="1"/>
</dbReference>
<evidence type="ECO:0000256" key="2">
    <source>
        <dbReference type="PROSITE-ProRule" id="PRU00221"/>
    </source>
</evidence>
<feature type="compositionally biased region" description="Basic and acidic residues" evidence="4">
    <location>
        <begin position="56"/>
        <end position="86"/>
    </location>
</feature>
<evidence type="ECO:0000313" key="5">
    <source>
        <dbReference type="EMBL" id="CAK4029907.1"/>
    </source>
</evidence>
<dbReference type="PROSITE" id="PS50082">
    <property type="entry name" value="WD_REPEATS_2"/>
    <property type="match status" value="1"/>
</dbReference>
<dbReference type="GO" id="GO:0031931">
    <property type="term" value="C:TORC1 complex"/>
    <property type="evidence" value="ECO:0007669"/>
    <property type="project" value="InterPro"/>
</dbReference>
<evidence type="ECO:0000256" key="3">
    <source>
        <dbReference type="SAM" id="Coils"/>
    </source>
</evidence>
<keyword evidence="2" id="KW-0853">WD repeat</keyword>
<dbReference type="InterPro" id="IPR037588">
    <property type="entry name" value="MLST8"/>
</dbReference>
<evidence type="ECO:0000256" key="1">
    <source>
        <dbReference type="ARBA" id="ARBA00009890"/>
    </source>
</evidence>
<feature type="region of interest" description="Disordered" evidence="4">
    <location>
        <begin position="197"/>
        <end position="242"/>
    </location>
</feature>
<feature type="compositionally biased region" description="Basic and acidic residues" evidence="4">
    <location>
        <begin position="36"/>
        <end position="45"/>
    </location>
</feature>
<dbReference type="SMART" id="SM00320">
    <property type="entry name" value="WD40"/>
    <property type="match status" value="6"/>
</dbReference>
<evidence type="ECO:0000256" key="4">
    <source>
        <dbReference type="SAM" id="MobiDB-lite"/>
    </source>
</evidence>
<protein>
    <submittedName>
        <fullName evidence="5">WD40 repeat</fullName>
    </submittedName>
</protein>
<dbReference type="InterPro" id="IPR001680">
    <property type="entry name" value="WD40_rpt"/>
</dbReference>
<dbReference type="InterPro" id="IPR036322">
    <property type="entry name" value="WD40_repeat_dom_sf"/>
</dbReference>
<keyword evidence="3" id="KW-0175">Coiled coil</keyword>
<dbReference type="PANTHER" id="PTHR19842">
    <property type="entry name" value="G BETA-LIKE PROTEIN GBL"/>
    <property type="match status" value="1"/>
</dbReference>
<dbReference type="GO" id="GO:0031929">
    <property type="term" value="P:TOR signaling"/>
    <property type="evidence" value="ECO:0007669"/>
    <property type="project" value="InterPro"/>
</dbReference>
<comment type="similarity">
    <text evidence="1">Belongs to the WD repeat LST8 family.</text>
</comment>
<feature type="region of interest" description="Disordered" evidence="4">
    <location>
        <begin position="102"/>
        <end position="151"/>
    </location>
</feature>
<dbReference type="Proteomes" id="UP001296104">
    <property type="component" value="Unassembled WGS sequence"/>
</dbReference>
<feature type="compositionally biased region" description="Basic and acidic residues" evidence="4">
    <location>
        <begin position="112"/>
        <end position="131"/>
    </location>
</feature>
<dbReference type="GO" id="GO:0031932">
    <property type="term" value="C:TORC2 complex"/>
    <property type="evidence" value="ECO:0007669"/>
    <property type="project" value="InterPro"/>
</dbReference>
<evidence type="ECO:0000313" key="6">
    <source>
        <dbReference type="Proteomes" id="UP001296104"/>
    </source>
</evidence>
<sequence length="1107" mass="122591">MAQFVIDLTASDDENDAHEGSPRKNVLASFKPRKEKRNEKSKFNDRNSVGEVPITSEKERDTTQNLRQERARGDAVARKTDDEPAKKKMKIWHSYSPVPSRFSTPPLPASRGLERSTSEEPKGVMHTREGNKPTSGVPSGRPTGPNMHGLPYTLEEDQLLKRLKDVECLSWDQIGLYFNGRTLGSLQVRYSSKLSRLPMSDGSRQVLPRRKSERPSLPIADSTDGLDEPAGRPKRQRNSTAAVPDGFVSWRSLKKPNDANERPDIDTPLAFETLPSRDEELCPLSNKDLAFPSSMPRILRQRELGLTSRRAWTGSHATTEELQNHVFTDYTVRRQYEKMSGDVISLSWSPDGHRFAASAIAISDARSMQYNMSRNLLLGNERGELRELPEHHVPRPVIDQRDKDNVNGLHAMRASQDPRLFLTVAATAFSADGEKLFTAGTDKKMRQYRIEDDGGVQCQESVEHDTPVDLLAVHGSVSDLLAIGCHSASQNIKIYRSGKRADLLQLLSPFRSNVQSSVPIFPSALKWGAAPRHRNLLLAGFSGDQDKANAGETLLYDAANGTSLPMSGSTKNVFDVAWNPLASTASIAFVVACDPSGENVSRGMRSVVQCFAPDQGRARRILTWQCPAVDINDVAICPHDDNLIAAGATNGAVYIWDQRSADRSQQPLHILKHGVSENVLADDRDAELADTGVRFLSWGATKSRLYTGSSDGVVKVWNPYRSGSNAHVDDLVIPSRQRSAVMSGAFSPDYRELLVGTENGRIDLFSIGGEVGYRTKPFNLVESTASAEKAESDPFSAAQSLLESGQIEVKPCGAMPFRQAVQGPSYAGPYLKPSSEEYTKAEKIYQLALDEKANADKETDEKRKSKAGKKVYEAQMALSELQERHDHHEFSSAKAEKLQEQMARAEQRRRELVKRLPYPAEPCQLDCAVLPTDEEPEDSARSEMRIPGMLRSVAQLALQAEDEESSNTCASCSPRNALIARAKGKKTTVCASCSLKKARLTSVCERCSGPARLQTDNVRGSTLCEDCSFKCFRCARIVEVDPGLAHLRCYSCDLTWEAGVLGYELLTRGRAPWRRSTIDEELDEEELGNAEREHYASLWQDKEPGMA</sequence>
<name>A0AAI9EBN8_9PEZI</name>
<accession>A0AAI9EBN8</accession>
<feature type="coiled-coil region" evidence="3">
    <location>
        <begin position="888"/>
        <end position="915"/>
    </location>
</feature>
<feature type="region of interest" description="Disordered" evidence="4">
    <location>
        <begin position="1"/>
        <end position="87"/>
    </location>
</feature>
<comment type="caution">
    <text evidence="5">The sequence shown here is derived from an EMBL/GenBank/DDBJ whole genome shotgun (WGS) entry which is preliminary data.</text>
</comment>
<reference evidence="5" key="1">
    <citation type="submission" date="2023-11" db="EMBL/GenBank/DDBJ databases">
        <authorList>
            <person name="Alioto T."/>
            <person name="Alioto T."/>
            <person name="Gomez Garrido J."/>
        </authorList>
    </citation>
    <scope>NUCLEOTIDE SEQUENCE</scope>
</reference>
<feature type="repeat" description="WD" evidence="2">
    <location>
        <begin position="693"/>
        <end position="718"/>
    </location>
</feature>
<dbReference type="Gene3D" id="2.130.10.10">
    <property type="entry name" value="YVTN repeat-like/Quinoprotein amine dehydrogenase"/>
    <property type="match status" value="1"/>
</dbReference>
<gene>
    <name evidence="5" type="ORF">LECACI_7A005333</name>
</gene>
<proteinExistence type="inferred from homology"/>
<dbReference type="CDD" id="cd00167">
    <property type="entry name" value="SANT"/>
    <property type="match status" value="1"/>
</dbReference>
<dbReference type="SUPFAM" id="SSF50978">
    <property type="entry name" value="WD40 repeat-like"/>
    <property type="match status" value="1"/>
</dbReference>
<dbReference type="AlphaFoldDB" id="A0AAI9EBN8"/>
<dbReference type="InterPro" id="IPR015943">
    <property type="entry name" value="WD40/YVTN_repeat-like_dom_sf"/>
</dbReference>
<dbReference type="Pfam" id="PF00400">
    <property type="entry name" value="WD40"/>
    <property type="match status" value="2"/>
</dbReference>